<feature type="compositionally biased region" description="Low complexity" evidence="1">
    <location>
        <begin position="412"/>
        <end position="423"/>
    </location>
</feature>
<dbReference type="PANTHER" id="PTHR12162:SF0">
    <property type="entry name" value="NIBRIN"/>
    <property type="match status" value="1"/>
</dbReference>
<reference evidence="2 3" key="1">
    <citation type="submission" date="2020-08" db="EMBL/GenBank/DDBJ databases">
        <authorList>
            <person name="Newling K."/>
            <person name="Davey J."/>
            <person name="Forrester S."/>
        </authorList>
    </citation>
    <scope>NUCLEOTIDE SEQUENCE [LARGE SCALE GENOMIC DNA]</scope>
    <source>
        <strain evidence="3">Crithidia deanei Carvalho (ATCC PRA-265)</strain>
    </source>
</reference>
<gene>
    <name evidence="2" type="ORF">ADEAN_000926800</name>
</gene>
<organism evidence="2 3">
    <name type="scientific">Angomonas deanei</name>
    <dbReference type="NCBI Taxonomy" id="59799"/>
    <lineage>
        <taxon>Eukaryota</taxon>
        <taxon>Discoba</taxon>
        <taxon>Euglenozoa</taxon>
        <taxon>Kinetoplastea</taxon>
        <taxon>Metakinetoplastina</taxon>
        <taxon>Trypanosomatida</taxon>
        <taxon>Trypanosomatidae</taxon>
        <taxon>Strigomonadinae</taxon>
        <taxon>Angomonas</taxon>
    </lineage>
</organism>
<evidence type="ECO:0000313" key="3">
    <source>
        <dbReference type="Proteomes" id="UP000515908"/>
    </source>
</evidence>
<dbReference type="OrthoDB" id="244476at2759"/>
<dbReference type="VEuPathDB" id="TriTrypDB:ADEAN_000926800"/>
<evidence type="ECO:0000256" key="1">
    <source>
        <dbReference type="SAM" id="MobiDB-lite"/>
    </source>
</evidence>
<dbReference type="InterPro" id="IPR040227">
    <property type="entry name" value="Nibrin-rel"/>
</dbReference>
<keyword evidence="3" id="KW-1185">Reference proteome</keyword>
<sequence length="423" mass="45833">MFAIEFTSTRPQGAAPYYSLVVREEYSLGSDPSCDIILSSPDILPQHVGLLVMRQSEANAEAEAAGGEGVYLDPPEGDGLGEQDPLVVFLTVLEPEEGTAAGGVVYVGDTEVPPGGSIILTDGTEAQFGASAAVVFHFRPLVVCVDSDLFHPDQAQDYLNLFYRLGATVCEVPTLNLQLPTPIGLLHCVEELSDDLSTVIALACGYTIVQPTYVLEWFAALAQKASSPLSVLPPPRRFEVPIRTVVNAATVTYTRPETDSAPFSLYPIPSTAVKSRSRESLFENQVFYFFTEAAAARYRLAVQQSGGTCVFPTEKEEALHNVRLLSVEQTPAPADRQPTDPFPVNFYIVVDSVAEATLLNEGLRGSSQELADFLEEAEKAGALYLPIIGDHTLFSSLLSNRLSLRPHPPSAPRSSRQRSNPWT</sequence>
<feature type="region of interest" description="Disordered" evidence="1">
    <location>
        <begin position="404"/>
        <end position="423"/>
    </location>
</feature>
<dbReference type="AlphaFoldDB" id="A0A7G2CTG5"/>
<dbReference type="GO" id="GO:0003684">
    <property type="term" value="F:damaged DNA binding"/>
    <property type="evidence" value="ECO:0007669"/>
    <property type="project" value="TreeGrafter"/>
</dbReference>
<name>A0A7G2CTG5_9TRYP</name>
<dbReference type="GO" id="GO:0000724">
    <property type="term" value="P:double-strand break repair via homologous recombination"/>
    <property type="evidence" value="ECO:0007669"/>
    <property type="project" value="TreeGrafter"/>
</dbReference>
<accession>A0A7G2CTG5</accession>
<dbReference type="PANTHER" id="PTHR12162">
    <property type="entry name" value="NIBRIN-RELATED"/>
    <property type="match status" value="1"/>
</dbReference>
<dbReference type="EMBL" id="LR877166">
    <property type="protein sequence ID" value="CAD2221733.1"/>
    <property type="molecule type" value="Genomic_DNA"/>
</dbReference>
<dbReference type="GO" id="GO:0030870">
    <property type="term" value="C:Mre11 complex"/>
    <property type="evidence" value="ECO:0007669"/>
    <property type="project" value="InterPro"/>
</dbReference>
<dbReference type="Gene3D" id="3.40.50.10980">
    <property type="entry name" value="Nibrin, BRCT2 domain"/>
    <property type="match status" value="1"/>
</dbReference>
<dbReference type="GO" id="GO:0007095">
    <property type="term" value="P:mitotic G2 DNA damage checkpoint signaling"/>
    <property type="evidence" value="ECO:0007669"/>
    <property type="project" value="InterPro"/>
</dbReference>
<protein>
    <submittedName>
        <fullName evidence="2">Uncharacterized protein</fullName>
    </submittedName>
</protein>
<dbReference type="Proteomes" id="UP000515908">
    <property type="component" value="Chromosome 22"/>
</dbReference>
<dbReference type="InterPro" id="IPR043014">
    <property type="entry name" value="Nibrin_BRCT2_sf"/>
</dbReference>
<evidence type="ECO:0000313" key="2">
    <source>
        <dbReference type="EMBL" id="CAD2221733.1"/>
    </source>
</evidence>
<proteinExistence type="predicted"/>